<feature type="domain" description="Kazal-like" evidence="1">
    <location>
        <begin position="28"/>
        <end position="81"/>
    </location>
</feature>
<evidence type="ECO:0000313" key="2">
    <source>
        <dbReference type="EMBL" id="PRY89601.1"/>
    </source>
</evidence>
<gene>
    <name evidence="2" type="ORF">CLW00_10277</name>
</gene>
<proteinExistence type="predicted"/>
<accession>A0A2T0WSC8</accession>
<dbReference type="Gene3D" id="3.30.60.30">
    <property type="match status" value="1"/>
</dbReference>
<keyword evidence="3" id="KW-1185">Reference proteome</keyword>
<dbReference type="SUPFAM" id="SSF100895">
    <property type="entry name" value="Kazal-type serine protease inhibitors"/>
    <property type="match status" value="1"/>
</dbReference>
<dbReference type="InterPro" id="IPR036058">
    <property type="entry name" value="Kazal_dom_sf"/>
</dbReference>
<evidence type="ECO:0000313" key="3">
    <source>
        <dbReference type="Proteomes" id="UP000238157"/>
    </source>
</evidence>
<dbReference type="RefSeq" id="WP_106132309.1">
    <property type="nucleotide sequence ID" value="NZ_PVTR01000002.1"/>
</dbReference>
<dbReference type="InterPro" id="IPR002350">
    <property type="entry name" value="Kazal_dom"/>
</dbReference>
<protein>
    <submittedName>
        <fullName evidence="2">Kazal-type serine protease inhibitor-like protein</fullName>
    </submittedName>
</protein>
<name>A0A2T0WSC8_9BACT</name>
<comment type="caution">
    <text evidence="2">The sequence shown here is derived from an EMBL/GenBank/DDBJ whole genome shotgun (WGS) entry which is preliminary data.</text>
</comment>
<dbReference type="EMBL" id="PVTR01000002">
    <property type="protein sequence ID" value="PRY89601.1"/>
    <property type="molecule type" value="Genomic_DNA"/>
</dbReference>
<dbReference type="OrthoDB" id="9800302at2"/>
<dbReference type="Proteomes" id="UP000238157">
    <property type="component" value="Unassembled WGS sequence"/>
</dbReference>
<evidence type="ECO:0000259" key="1">
    <source>
        <dbReference type="PROSITE" id="PS51465"/>
    </source>
</evidence>
<dbReference type="AlphaFoldDB" id="A0A2T0WSC8"/>
<dbReference type="SMART" id="SM00280">
    <property type="entry name" value="KAZAL"/>
    <property type="match status" value="1"/>
</dbReference>
<sequence length="81" mass="8930">MKKSAVTFLFAMVFGLSGFQCEDNVPREVVDETCIDRSKINPDAACYMIYKPVCGCNGVTYSNDCIARNNGVVKFTEGECD</sequence>
<dbReference type="PROSITE" id="PS51465">
    <property type="entry name" value="KAZAL_2"/>
    <property type="match status" value="1"/>
</dbReference>
<reference evidence="2 3" key="1">
    <citation type="submission" date="2018-03" db="EMBL/GenBank/DDBJ databases">
        <title>Genomic Encyclopedia of Archaeal and Bacterial Type Strains, Phase II (KMG-II): from individual species to whole genera.</title>
        <authorList>
            <person name="Goeker M."/>
        </authorList>
    </citation>
    <scope>NUCLEOTIDE SEQUENCE [LARGE SCALE GENOMIC DNA]</scope>
    <source>
        <strain evidence="2 3">DSM 27929</strain>
    </source>
</reference>
<dbReference type="Pfam" id="PF00050">
    <property type="entry name" value="Kazal_1"/>
    <property type="match status" value="1"/>
</dbReference>
<organism evidence="2 3">
    <name type="scientific">Mongoliibacter ruber</name>
    <dbReference type="NCBI Taxonomy" id="1750599"/>
    <lineage>
        <taxon>Bacteria</taxon>
        <taxon>Pseudomonadati</taxon>
        <taxon>Bacteroidota</taxon>
        <taxon>Cytophagia</taxon>
        <taxon>Cytophagales</taxon>
        <taxon>Cyclobacteriaceae</taxon>
        <taxon>Mongoliibacter</taxon>
    </lineage>
</organism>